<protein>
    <submittedName>
        <fullName evidence="5">RNA-binding domain-containing protein</fullName>
    </submittedName>
</protein>
<accession>A0A6G1IA81</accession>
<feature type="compositionally biased region" description="Acidic residues" evidence="3">
    <location>
        <begin position="155"/>
        <end position="179"/>
    </location>
</feature>
<keyword evidence="6" id="KW-1185">Reference proteome</keyword>
<dbReference type="GO" id="GO:0000398">
    <property type="term" value="P:mRNA splicing, via spliceosome"/>
    <property type="evidence" value="ECO:0007669"/>
    <property type="project" value="TreeGrafter"/>
</dbReference>
<dbReference type="InterPro" id="IPR000504">
    <property type="entry name" value="RRM_dom"/>
</dbReference>
<evidence type="ECO:0000256" key="3">
    <source>
        <dbReference type="SAM" id="MobiDB-lite"/>
    </source>
</evidence>
<dbReference type="GO" id="GO:0030626">
    <property type="term" value="F:U12 snRNA binding"/>
    <property type="evidence" value="ECO:0007669"/>
    <property type="project" value="TreeGrafter"/>
</dbReference>
<feature type="region of interest" description="Disordered" evidence="3">
    <location>
        <begin position="138"/>
        <end position="179"/>
    </location>
</feature>
<dbReference type="EMBL" id="ML996687">
    <property type="protein sequence ID" value="KAF2405182.1"/>
    <property type="molecule type" value="Genomic_DNA"/>
</dbReference>
<organism evidence="5 6">
    <name type="scientific">Trichodelitschia bisporula</name>
    <dbReference type="NCBI Taxonomy" id="703511"/>
    <lineage>
        <taxon>Eukaryota</taxon>
        <taxon>Fungi</taxon>
        <taxon>Dikarya</taxon>
        <taxon>Ascomycota</taxon>
        <taxon>Pezizomycotina</taxon>
        <taxon>Dothideomycetes</taxon>
        <taxon>Dothideomycetes incertae sedis</taxon>
        <taxon>Phaeotrichales</taxon>
        <taxon>Phaeotrichaceae</taxon>
        <taxon>Trichodelitschia</taxon>
    </lineage>
</organism>
<dbReference type="InterPro" id="IPR045164">
    <property type="entry name" value="RBM41/RNPC3"/>
</dbReference>
<sequence>MSAAMATRAPPPRGASLGVPPNQTLYVKNLPDSLKKPDLRRNLYMLFSTFGPILDIIALKTMKMRGQAHIVFRDVQCAAQAMRALNGFEFFGKEMKVQYARSKSQTVAKLDGTFKIPAAAAVQTTELQQSIFNSLPAGRTEVPISQAGTKRRRDDEEDDEDVPMEDDEGSAMEESEGED</sequence>
<dbReference type="InterPro" id="IPR012677">
    <property type="entry name" value="Nucleotide-bd_a/b_plait_sf"/>
</dbReference>
<dbReference type="PANTHER" id="PTHR16105">
    <property type="entry name" value="RNA-BINDING REGION-CONTAINING PROTEIN 3"/>
    <property type="match status" value="1"/>
</dbReference>
<dbReference type="SMART" id="SM00360">
    <property type="entry name" value="RRM"/>
    <property type="match status" value="1"/>
</dbReference>
<dbReference type="Pfam" id="PF00076">
    <property type="entry name" value="RRM_1"/>
    <property type="match status" value="1"/>
</dbReference>
<name>A0A6G1IA81_9PEZI</name>
<evidence type="ECO:0000259" key="4">
    <source>
        <dbReference type="PROSITE" id="PS50102"/>
    </source>
</evidence>
<dbReference type="OrthoDB" id="277802at2759"/>
<dbReference type="InterPro" id="IPR035979">
    <property type="entry name" value="RBD_domain_sf"/>
</dbReference>
<dbReference type="PROSITE" id="PS50102">
    <property type="entry name" value="RRM"/>
    <property type="match status" value="1"/>
</dbReference>
<dbReference type="FunFam" id="3.30.70.330:FF:000572">
    <property type="entry name" value="U1 small nuclear ribonucleoprotein A"/>
    <property type="match status" value="1"/>
</dbReference>
<evidence type="ECO:0000256" key="1">
    <source>
        <dbReference type="ARBA" id="ARBA00022884"/>
    </source>
</evidence>
<dbReference type="GO" id="GO:0097157">
    <property type="term" value="F:pre-mRNA intronic binding"/>
    <property type="evidence" value="ECO:0007669"/>
    <property type="project" value="TreeGrafter"/>
</dbReference>
<proteinExistence type="predicted"/>
<dbReference type="Proteomes" id="UP000799640">
    <property type="component" value="Unassembled WGS sequence"/>
</dbReference>
<gene>
    <name evidence="5" type="ORF">EJ06DRAFT_16292</name>
</gene>
<evidence type="ECO:0000256" key="2">
    <source>
        <dbReference type="PROSITE-ProRule" id="PRU00176"/>
    </source>
</evidence>
<evidence type="ECO:0000313" key="6">
    <source>
        <dbReference type="Proteomes" id="UP000799640"/>
    </source>
</evidence>
<dbReference type="PANTHER" id="PTHR16105:SF0">
    <property type="entry name" value="RNA-BINDING REGION-CONTAINING PROTEIN 3"/>
    <property type="match status" value="1"/>
</dbReference>
<evidence type="ECO:0000313" key="5">
    <source>
        <dbReference type="EMBL" id="KAF2405182.1"/>
    </source>
</evidence>
<dbReference type="CDD" id="cd12246">
    <property type="entry name" value="RRM1_U1A_like"/>
    <property type="match status" value="1"/>
</dbReference>
<reference evidence="5" key="1">
    <citation type="journal article" date="2020" name="Stud. Mycol.">
        <title>101 Dothideomycetes genomes: a test case for predicting lifestyles and emergence of pathogens.</title>
        <authorList>
            <person name="Haridas S."/>
            <person name="Albert R."/>
            <person name="Binder M."/>
            <person name="Bloem J."/>
            <person name="Labutti K."/>
            <person name="Salamov A."/>
            <person name="Andreopoulos B."/>
            <person name="Baker S."/>
            <person name="Barry K."/>
            <person name="Bills G."/>
            <person name="Bluhm B."/>
            <person name="Cannon C."/>
            <person name="Castanera R."/>
            <person name="Culley D."/>
            <person name="Daum C."/>
            <person name="Ezra D."/>
            <person name="Gonzalez J."/>
            <person name="Henrissat B."/>
            <person name="Kuo A."/>
            <person name="Liang C."/>
            <person name="Lipzen A."/>
            <person name="Lutzoni F."/>
            <person name="Magnuson J."/>
            <person name="Mondo S."/>
            <person name="Nolan M."/>
            <person name="Ohm R."/>
            <person name="Pangilinan J."/>
            <person name="Park H.-J."/>
            <person name="Ramirez L."/>
            <person name="Alfaro M."/>
            <person name="Sun H."/>
            <person name="Tritt A."/>
            <person name="Yoshinaga Y."/>
            <person name="Zwiers L.-H."/>
            <person name="Turgeon B."/>
            <person name="Goodwin S."/>
            <person name="Spatafora J."/>
            <person name="Crous P."/>
            <person name="Grigoriev I."/>
        </authorList>
    </citation>
    <scope>NUCLEOTIDE SEQUENCE</scope>
    <source>
        <strain evidence="5">CBS 262.69</strain>
    </source>
</reference>
<feature type="region of interest" description="Disordered" evidence="3">
    <location>
        <begin position="1"/>
        <end position="20"/>
    </location>
</feature>
<keyword evidence="1 2" id="KW-0694">RNA-binding</keyword>
<feature type="domain" description="RRM" evidence="4">
    <location>
        <begin position="23"/>
        <end position="102"/>
    </location>
</feature>
<dbReference type="SUPFAM" id="SSF54928">
    <property type="entry name" value="RNA-binding domain, RBD"/>
    <property type="match status" value="1"/>
</dbReference>
<dbReference type="AlphaFoldDB" id="A0A6G1IA81"/>
<dbReference type="Gene3D" id="3.30.70.330">
    <property type="match status" value="1"/>
</dbReference>